<protein>
    <submittedName>
        <fullName evidence="2">Uncharacterized protein</fullName>
    </submittedName>
</protein>
<evidence type="ECO:0000313" key="3">
    <source>
        <dbReference type="Proteomes" id="UP000801492"/>
    </source>
</evidence>
<dbReference type="Pfam" id="PF11901">
    <property type="entry name" value="DM9"/>
    <property type="match status" value="1"/>
</dbReference>
<keyword evidence="3" id="KW-1185">Reference proteome</keyword>
<dbReference type="InterPro" id="IPR006616">
    <property type="entry name" value="DM9_repeat"/>
</dbReference>
<name>A0A8K0DA01_IGNLU</name>
<dbReference type="AlphaFoldDB" id="A0A8K0DA01"/>
<comment type="caution">
    <text evidence="2">The sequence shown here is derived from an EMBL/GenBank/DDBJ whole genome shotgun (WGS) entry which is preliminary data.</text>
</comment>
<reference evidence="2" key="1">
    <citation type="submission" date="2019-08" db="EMBL/GenBank/DDBJ databases">
        <title>The genome of the North American firefly Photinus pyralis.</title>
        <authorList>
            <consortium name="Photinus pyralis genome working group"/>
            <person name="Fallon T.R."/>
            <person name="Sander Lower S.E."/>
            <person name="Weng J.-K."/>
        </authorList>
    </citation>
    <scope>NUCLEOTIDE SEQUENCE</scope>
    <source>
        <strain evidence="2">TRF0915ILg1</strain>
        <tissue evidence="2">Whole body</tissue>
    </source>
</reference>
<evidence type="ECO:0000256" key="1">
    <source>
        <dbReference type="SAM" id="SignalP"/>
    </source>
</evidence>
<accession>A0A8K0DA01</accession>
<dbReference type="PANTHER" id="PTHR31649:SF10">
    <property type="entry name" value="IP19903P-RELATED"/>
    <property type="match status" value="1"/>
</dbReference>
<keyword evidence="1" id="KW-0732">Signal</keyword>
<organism evidence="2 3">
    <name type="scientific">Ignelater luminosus</name>
    <name type="common">Cucubano</name>
    <name type="synonym">Pyrophorus luminosus</name>
    <dbReference type="NCBI Taxonomy" id="2038154"/>
    <lineage>
        <taxon>Eukaryota</taxon>
        <taxon>Metazoa</taxon>
        <taxon>Ecdysozoa</taxon>
        <taxon>Arthropoda</taxon>
        <taxon>Hexapoda</taxon>
        <taxon>Insecta</taxon>
        <taxon>Pterygota</taxon>
        <taxon>Neoptera</taxon>
        <taxon>Endopterygota</taxon>
        <taxon>Coleoptera</taxon>
        <taxon>Polyphaga</taxon>
        <taxon>Elateriformia</taxon>
        <taxon>Elateroidea</taxon>
        <taxon>Elateridae</taxon>
        <taxon>Agrypninae</taxon>
        <taxon>Pyrophorini</taxon>
        <taxon>Ignelater</taxon>
    </lineage>
</organism>
<feature type="chain" id="PRO_5035440629" evidence="1">
    <location>
        <begin position="20"/>
        <end position="239"/>
    </location>
</feature>
<proteinExistence type="predicted"/>
<dbReference type="Proteomes" id="UP000801492">
    <property type="component" value="Unassembled WGS sequence"/>
</dbReference>
<dbReference type="PANTHER" id="PTHR31649">
    <property type="entry name" value="AGAP009604-PA"/>
    <property type="match status" value="1"/>
</dbReference>
<evidence type="ECO:0000313" key="2">
    <source>
        <dbReference type="EMBL" id="KAF2899601.1"/>
    </source>
</evidence>
<sequence length="239" mass="27096">MKMNCFIFIILAIINSVVSQRPEVPEEEDLDVGYYWRGYDRDIPEDALPGGKDKRGKTTYIGQTLHGSSCGSDVVIVTGHIYEAEKQMKYEWGYRTQTASNPIQVLCTRHPEQFEWIETNIVDILNLTDRHLVCGGREKNYTIYVGRVQTDDEIAVGKVLISDLHYMEGFYAIVNGTKLHIKHANQSYEVLAYNPSLSNTRHATSYLIRSSNSVSIKTMNSLILVFTLLTYVSSVISKS</sequence>
<feature type="signal peptide" evidence="1">
    <location>
        <begin position="1"/>
        <end position="19"/>
    </location>
</feature>
<dbReference type="OrthoDB" id="6767006at2759"/>
<dbReference type="EMBL" id="VTPC01002730">
    <property type="protein sequence ID" value="KAF2899601.1"/>
    <property type="molecule type" value="Genomic_DNA"/>
</dbReference>
<gene>
    <name evidence="2" type="ORF">ILUMI_06575</name>
</gene>